<feature type="coiled-coil region" evidence="4">
    <location>
        <begin position="323"/>
        <end position="350"/>
    </location>
</feature>
<dbReference type="Pfam" id="PF09712">
    <property type="entry name" value="PHA_synth_III_E"/>
    <property type="match status" value="1"/>
</dbReference>
<name>A0ABY7QWE2_9FIRM</name>
<evidence type="ECO:0000256" key="1">
    <source>
        <dbReference type="ARBA" id="ARBA00004683"/>
    </source>
</evidence>
<protein>
    <recommendedName>
        <fullName evidence="2">Poly(3-hydroxyalkanoate) polymerase subunit PhaE</fullName>
    </recommendedName>
</protein>
<keyword evidence="4" id="KW-0175">Coiled coil</keyword>
<gene>
    <name evidence="5" type="ORF">O6R05_02410</name>
</gene>
<keyword evidence="6" id="KW-1185">Reference proteome</keyword>
<accession>A0ABY7QWE2</accession>
<evidence type="ECO:0000313" key="5">
    <source>
        <dbReference type="EMBL" id="WBW50414.1"/>
    </source>
</evidence>
<organism evidence="5 6">
    <name type="scientific">Peptoniphilus equinus</name>
    <dbReference type="NCBI Taxonomy" id="3016343"/>
    <lineage>
        <taxon>Bacteria</taxon>
        <taxon>Bacillati</taxon>
        <taxon>Bacillota</taxon>
        <taxon>Tissierellia</taxon>
        <taxon>Tissierellales</taxon>
        <taxon>Peptoniphilaceae</taxon>
        <taxon>Peptoniphilus</taxon>
    </lineage>
</organism>
<dbReference type="RefSeq" id="WP_271191946.1">
    <property type="nucleotide sequence ID" value="NZ_CP115667.1"/>
</dbReference>
<dbReference type="EMBL" id="CP115667">
    <property type="protein sequence ID" value="WBW50414.1"/>
    <property type="molecule type" value="Genomic_DNA"/>
</dbReference>
<sequence length="352" mass="40054">MMLNFYEDMFKMQENTLNGFKSMFGTDTTNPVAQIFNNSMKFWDQSFGQNFTTMGTQNFFSMFKNYFDNVEAMQSNFNPLAVYERMGGANVYAQAYDNYRVLMKKGVETVKDVGDKVLESQRQMKDAMKGSWKKLGFETTLGDTLFDLYEATSKSLMTGMGNFANVDYSAFGKLNQLSPRDYGHVMNDYLKKYEDVVDSLLALPGTNYYKKQLNLYKAILDNQKAYNNALAEYYTVLGGIFKEAYDKAEGEFKKNVEEGLAKDTFQDYFAFVDAKTRELITDKTREAAFEATLDKTMAAYHTMKDKTQEAYAKYLNLFAGPEADGTGNEVEVLKAKLDALTKEVEALKGQGK</sequence>
<evidence type="ECO:0000313" key="6">
    <source>
        <dbReference type="Proteomes" id="UP001210339"/>
    </source>
</evidence>
<dbReference type="Proteomes" id="UP001210339">
    <property type="component" value="Chromosome"/>
</dbReference>
<keyword evidence="3" id="KW-0583">PHB biosynthesis</keyword>
<comment type="pathway">
    <text evidence="1">Biopolymer metabolism; poly-(R)-3-hydroxybutanoate biosynthesis.</text>
</comment>
<dbReference type="InterPro" id="IPR010123">
    <property type="entry name" value="PHA_synth_III_E"/>
</dbReference>
<proteinExistence type="predicted"/>
<evidence type="ECO:0000256" key="3">
    <source>
        <dbReference type="ARBA" id="ARBA00022752"/>
    </source>
</evidence>
<reference evidence="5 6" key="1">
    <citation type="submission" date="2023-01" db="EMBL/GenBank/DDBJ databases">
        <authorList>
            <person name="Lee S.H."/>
            <person name="Jung H.S."/>
            <person name="Yun J.U."/>
        </authorList>
    </citation>
    <scope>NUCLEOTIDE SEQUENCE [LARGE SCALE GENOMIC DNA]</scope>
    <source>
        <strain evidence="5 6">CBA3646</strain>
    </source>
</reference>
<evidence type="ECO:0000256" key="4">
    <source>
        <dbReference type="SAM" id="Coils"/>
    </source>
</evidence>
<evidence type="ECO:0000256" key="2">
    <source>
        <dbReference type="ARBA" id="ARBA00019066"/>
    </source>
</evidence>